<dbReference type="NCBIfam" id="TIGR01727">
    <property type="entry name" value="oligo_HPY"/>
    <property type="match status" value="1"/>
</dbReference>
<keyword evidence="4" id="KW-1003">Cell membrane</keyword>
<dbReference type="InterPro" id="IPR027417">
    <property type="entry name" value="P-loop_NTPase"/>
</dbReference>
<dbReference type="GO" id="GO:0015833">
    <property type="term" value="P:peptide transport"/>
    <property type="evidence" value="ECO:0007669"/>
    <property type="project" value="InterPro"/>
</dbReference>
<dbReference type="InterPro" id="IPR050388">
    <property type="entry name" value="ABC_Ni/Peptide_Import"/>
</dbReference>
<proteinExistence type="inferred from homology"/>
<comment type="similarity">
    <text evidence="2">Belongs to the ABC transporter superfamily.</text>
</comment>
<keyword evidence="6" id="KW-0547">Nucleotide-binding</keyword>
<keyword evidence="5" id="KW-0997">Cell inner membrane</keyword>
<keyword evidence="3" id="KW-0813">Transport</keyword>
<dbReference type="Pfam" id="PF00005">
    <property type="entry name" value="ABC_tran"/>
    <property type="match status" value="1"/>
</dbReference>
<evidence type="ECO:0000256" key="6">
    <source>
        <dbReference type="ARBA" id="ARBA00022741"/>
    </source>
</evidence>
<name>A0A1M6LQR3_PARC5</name>
<keyword evidence="8" id="KW-1278">Translocase</keyword>
<keyword evidence="7 11" id="KW-0067">ATP-binding</keyword>
<evidence type="ECO:0000256" key="3">
    <source>
        <dbReference type="ARBA" id="ARBA00022448"/>
    </source>
</evidence>
<protein>
    <submittedName>
        <fullName evidence="11">Peptide/nickel transport system ATP-binding protein</fullName>
    </submittedName>
</protein>
<dbReference type="SUPFAM" id="SSF52540">
    <property type="entry name" value="P-loop containing nucleoside triphosphate hydrolases"/>
    <property type="match status" value="1"/>
</dbReference>
<keyword evidence="9" id="KW-0472">Membrane</keyword>
<dbReference type="InterPro" id="IPR003439">
    <property type="entry name" value="ABC_transporter-like_ATP-bd"/>
</dbReference>
<dbReference type="InterPro" id="IPR003593">
    <property type="entry name" value="AAA+_ATPase"/>
</dbReference>
<dbReference type="FunFam" id="3.40.50.300:FF:000016">
    <property type="entry name" value="Oligopeptide ABC transporter ATP-binding component"/>
    <property type="match status" value="1"/>
</dbReference>
<dbReference type="Proteomes" id="UP000184465">
    <property type="component" value="Unassembled WGS sequence"/>
</dbReference>
<gene>
    <name evidence="11" type="ORF">SAMN02745912_00902</name>
</gene>
<evidence type="ECO:0000256" key="2">
    <source>
        <dbReference type="ARBA" id="ARBA00005417"/>
    </source>
</evidence>
<keyword evidence="12" id="KW-1185">Reference proteome</keyword>
<dbReference type="PANTHER" id="PTHR43297:SF14">
    <property type="entry name" value="ATPASE AAA-TYPE CORE DOMAIN-CONTAINING PROTEIN"/>
    <property type="match status" value="1"/>
</dbReference>
<evidence type="ECO:0000313" key="12">
    <source>
        <dbReference type="Proteomes" id="UP000184465"/>
    </source>
</evidence>
<dbReference type="PROSITE" id="PS00211">
    <property type="entry name" value="ABC_TRANSPORTER_1"/>
    <property type="match status" value="1"/>
</dbReference>
<evidence type="ECO:0000256" key="9">
    <source>
        <dbReference type="ARBA" id="ARBA00023136"/>
    </source>
</evidence>
<evidence type="ECO:0000256" key="7">
    <source>
        <dbReference type="ARBA" id="ARBA00022840"/>
    </source>
</evidence>
<evidence type="ECO:0000256" key="8">
    <source>
        <dbReference type="ARBA" id="ARBA00022967"/>
    </source>
</evidence>
<evidence type="ECO:0000313" key="11">
    <source>
        <dbReference type="EMBL" id="SHJ73544.1"/>
    </source>
</evidence>
<dbReference type="GO" id="GO:0005524">
    <property type="term" value="F:ATP binding"/>
    <property type="evidence" value="ECO:0007669"/>
    <property type="project" value="UniProtKB-KW"/>
</dbReference>
<dbReference type="GO" id="GO:0005886">
    <property type="term" value="C:plasma membrane"/>
    <property type="evidence" value="ECO:0007669"/>
    <property type="project" value="UniProtKB-SubCell"/>
</dbReference>
<dbReference type="SMART" id="SM00382">
    <property type="entry name" value="AAA"/>
    <property type="match status" value="1"/>
</dbReference>
<sequence>MDMYNDLLLNIENLDVCYKISDGIVKAVKDVSFYLRKGEVLGLVGESGCGKTTLIKAILKLLPSNGYIANGEIYFKDREITKMDNEQLRRIRWNEISMITQSAMNALDPVYKVGDQIVEAILTHKAVSKKEAYSRAMELFNLVGLEKGRLNDFPHQFSGGMKQRAIIAMALALNPEIIIADEPTTALDVVVQAQILERINTLLAGYDGSMIMVTHDISVIAQTCHRIVVMYGGRVMEFGNAIEVLKEPNHPYSMGLKNAFPSITGEKRNLISIPGTPPNLLKPPKGCRFNERCPFALEKCFHEEPMLQGTKGGYVACHRFYEAEDLRAEAGKEETWMKIRKRRVMV</sequence>
<comment type="subcellular location">
    <subcellularLocation>
        <location evidence="1">Cell membrane</location>
        <topology evidence="1">Peripheral membrane protein</topology>
    </subcellularLocation>
</comment>
<evidence type="ECO:0000256" key="5">
    <source>
        <dbReference type="ARBA" id="ARBA00022519"/>
    </source>
</evidence>
<dbReference type="Gene3D" id="3.40.50.300">
    <property type="entry name" value="P-loop containing nucleotide triphosphate hydrolases"/>
    <property type="match status" value="1"/>
</dbReference>
<organism evidence="11 12">
    <name type="scientific">Paramaledivibacter caminithermalis (strain DSM 15212 / CIP 107654 / DViRD3)</name>
    <name type="common">Clostridium caminithermale</name>
    <dbReference type="NCBI Taxonomy" id="1121301"/>
    <lineage>
        <taxon>Bacteria</taxon>
        <taxon>Bacillati</taxon>
        <taxon>Bacillota</taxon>
        <taxon>Clostridia</taxon>
        <taxon>Peptostreptococcales</taxon>
        <taxon>Caminicellaceae</taxon>
        <taxon>Paramaledivibacter</taxon>
    </lineage>
</organism>
<feature type="domain" description="ABC transporter" evidence="10">
    <location>
        <begin position="11"/>
        <end position="257"/>
    </location>
</feature>
<dbReference type="Pfam" id="PF08352">
    <property type="entry name" value="oligo_HPY"/>
    <property type="match status" value="1"/>
</dbReference>
<dbReference type="PROSITE" id="PS50893">
    <property type="entry name" value="ABC_TRANSPORTER_2"/>
    <property type="match status" value="1"/>
</dbReference>
<reference evidence="11 12" key="1">
    <citation type="submission" date="2016-11" db="EMBL/GenBank/DDBJ databases">
        <authorList>
            <person name="Jaros S."/>
            <person name="Januszkiewicz K."/>
            <person name="Wedrychowicz H."/>
        </authorList>
    </citation>
    <scope>NUCLEOTIDE SEQUENCE [LARGE SCALE GENOMIC DNA]</scope>
    <source>
        <strain evidence="11 12">DSM 15212</strain>
    </source>
</reference>
<evidence type="ECO:0000259" key="10">
    <source>
        <dbReference type="PROSITE" id="PS50893"/>
    </source>
</evidence>
<dbReference type="GO" id="GO:0016887">
    <property type="term" value="F:ATP hydrolysis activity"/>
    <property type="evidence" value="ECO:0007669"/>
    <property type="project" value="InterPro"/>
</dbReference>
<dbReference type="AlphaFoldDB" id="A0A1M6LQR3"/>
<dbReference type="EMBL" id="FRAG01000007">
    <property type="protein sequence ID" value="SHJ73544.1"/>
    <property type="molecule type" value="Genomic_DNA"/>
</dbReference>
<dbReference type="STRING" id="1121301.SAMN02745912_00902"/>
<accession>A0A1M6LQR3</accession>
<evidence type="ECO:0000256" key="1">
    <source>
        <dbReference type="ARBA" id="ARBA00004202"/>
    </source>
</evidence>
<dbReference type="InterPro" id="IPR017871">
    <property type="entry name" value="ABC_transporter-like_CS"/>
</dbReference>
<dbReference type="CDD" id="cd03257">
    <property type="entry name" value="ABC_NikE_OppD_transporters"/>
    <property type="match status" value="1"/>
</dbReference>
<evidence type="ECO:0000256" key="4">
    <source>
        <dbReference type="ARBA" id="ARBA00022475"/>
    </source>
</evidence>
<dbReference type="InterPro" id="IPR013563">
    <property type="entry name" value="Oligopep_ABC_C"/>
</dbReference>
<dbReference type="PANTHER" id="PTHR43297">
    <property type="entry name" value="OLIGOPEPTIDE TRANSPORT ATP-BINDING PROTEIN APPD"/>
    <property type="match status" value="1"/>
</dbReference>